<feature type="transmembrane region" description="Helical" evidence="1">
    <location>
        <begin position="221"/>
        <end position="244"/>
    </location>
</feature>
<feature type="transmembrane region" description="Helical" evidence="1">
    <location>
        <begin position="102"/>
        <end position="120"/>
    </location>
</feature>
<keyword evidence="1" id="KW-0812">Transmembrane</keyword>
<dbReference type="RefSeq" id="WP_135546240.1">
    <property type="nucleotide sequence ID" value="NZ_SPQQ01000003.1"/>
</dbReference>
<keyword evidence="3" id="KW-1185">Reference proteome</keyword>
<organism evidence="2 3">
    <name type="scientific">Desulfosporosinus fructosivorans</name>
    <dbReference type="NCBI Taxonomy" id="2018669"/>
    <lineage>
        <taxon>Bacteria</taxon>
        <taxon>Bacillati</taxon>
        <taxon>Bacillota</taxon>
        <taxon>Clostridia</taxon>
        <taxon>Eubacteriales</taxon>
        <taxon>Desulfitobacteriaceae</taxon>
        <taxon>Desulfosporosinus</taxon>
    </lineage>
</organism>
<gene>
    <name evidence="2" type="ORF">E4K67_09875</name>
</gene>
<feature type="transmembrane region" description="Helical" evidence="1">
    <location>
        <begin position="21"/>
        <end position="39"/>
    </location>
</feature>
<feature type="transmembrane region" description="Helical" evidence="1">
    <location>
        <begin position="179"/>
        <end position="201"/>
    </location>
</feature>
<dbReference type="Proteomes" id="UP000298460">
    <property type="component" value="Unassembled WGS sequence"/>
</dbReference>
<sequence length="250" mass="28429">MKVFWALVRNDSKLEKDDQRTFLNQVFSIFTIILVSAGLSWTAEFINLGFIVWCLLILTPFGNAIYLLNKEWQEGSTGWWLTLPYSKSVLLSAKCIASFWRVLKIYGILFATTLIMPFVYNSFQPAFLRAQQPQFLDLLQACAKDLSWLLIISPFSITLGALIVIISRSHWAHASSLSWTGVGFGILINLYVAKAFAISPLNNLSNRNLEQGYFLSVNESYFFTPLLISLTVSALMFIFSVYLLNRHVEV</sequence>
<feature type="transmembrane region" description="Helical" evidence="1">
    <location>
        <begin position="45"/>
        <end position="68"/>
    </location>
</feature>
<evidence type="ECO:0000313" key="3">
    <source>
        <dbReference type="Proteomes" id="UP000298460"/>
    </source>
</evidence>
<keyword evidence="1" id="KW-0472">Membrane</keyword>
<proteinExistence type="predicted"/>
<protein>
    <submittedName>
        <fullName evidence="2">Uncharacterized protein</fullName>
    </submittedName>
</protein>
<comment type="caution">
    <text evidence="2">The sequence shown here is derived from an EMBL/GenBank/DDBJ whole genome shotgun (WGS) entry which is preliminary data.</text>
</comment>
<accession>A0A4Z0R7A5</accession>
<reference evidence="2 3" key="1">
    <citation type="submission" date="2019-03" db="EMBL/GenBank/DDBJ databases">
        <title>Draft Genome Sequence of Desulfosporosinus fructosivorans Strain 63.6F, Isolated from Marine Sediment in the Baltic Sea.</title>
        <authorList>
            <person name="Hausmann B."/>
            <person name="Vandieken V."/>
            <person name="Pjevac P."/>
            <person name="Schreck K."/>
            <person name="Herbold C.W."/>
            <person name="Loy A."/>
        </authorList>
    </citation>
    <scope>NUCLEOTIDE SEQUENCE [LARGE SCALE GENOMIC DNA]</scope>
    <source>
        <strain evidence="2 3">63.6F</strain>
    </source>
</reference>
<dbReference type="OrthoDB" id="2373063at2"/>
<dbReference type="EMBL" id="SPQQ01000003">
    <property type="protein sequence ID" value="TGE38265.1"/>
    <property type="molecule type" value="Genomic_DNA"/>
</dbReference>
<evidence type="ECO:0000256" key="1">
    <source>
        <dbReference type="SAM" id="Phobius"/>
    </source>
</evidence>
<feature type="transmembrane region" description="Helical" evidence="1">
    <location>
        <begin position="146"/>
        <end position="167"/>
    </location>
</feature>
<name>A0A4Z0R7A5_9FIRM</name>
<keyword evidence="1" id="KW-1133">Transmembrane helix</keyword>
<dbReference type="AlphaFoldDB" id="A0A4Z0R7A5"/>
<evidence type="ECO:0000313" key="2">
    <source>
        <dbReference type="EMBL" id="TGE38265.1"/>
    </source>
</evidence>